<evidence type="ECO:0000259" key="1">
    <source>
        <dbReference type="Pfam" id="PF01261"/>
    </source>
</evidence>
<dbReference type="GO" id="GO:0016853">
    <property type="term" value="F:isomerase activity"/>
    <property type="evidence" value="ECO:0007669"/>
    <property type="project" value="UniProtKB-KW"/>
</dbReference>
<proteinExistence type="predicted"/>
<keyword evidence="2" id="KW-0413">Isomerase</keyword>
<organism evidence="2 3">
    <name type="scientific">Shinella lacus</name>
    <dbReference type="NCBI Taxonomy" id="2654216"/>
    <lineage>
        <taxon>Bacteria</taxon>
        <taxon>Pseudomonadati</taxon>
        <taxon>Pseudomonadota</taxon>
        <taxon>Alphaproteobacteria</taxon>
        <taxon>Hyphomicrobiales</taxon>
        <taxon>Rhizobiaceae</taxon>
        <taxon>Shinella</taxon>
    </lineage>
</organism>
<sequence length="309" mass="34188">MVSSGIKRIGISAHKRAHDLSDFGAELDMIEALGVDSIEIPTFDLDLVVGGKVRRPQLDVLLRATRGRSVGYSVHGPLAINFMDDAWRLPRHFDVLKASLDVAAEIGAEHYVMHSGLMPRQQATGTEAAYERQREALSKAGDLARQHGLVVCVETLFADFKGDGYASSPMRLARELATIAHDHVMATIDFSHSYLKMDFDGDRASFVAEIAALAPYAKHLHIHDSFGRQDDIWMYTEGERLAYGHGDLHLPVGWGDIPWQALMEQCVFPEGVVFNIELNQRYWYAAAECIEATRALAAIAQTDRRAAAA</sequence>
<gene>
    <name evidence="2" type="ORF">GB927_002845</name>
</gene>
<evidence type="ECO:0000313" key="2">
    <source>
        <dbReference type="EMBL" id="MCQ4628958.1"/>
    </source>
</evidence>
<keyword evidence="3" id="KW-1185">Reference proteome</keyword>
<reference evidence="2" key="1">
    <citation type="submission" date="2021-07" db="EMBL/GenBank/DDBJ databases">
        <title>Shinella sp. nov., a novel member of the genus Shinella from water.</title>
        <authorList>
            <person name="Deng Y."/>
        </authorList>
    </citation>
    <scope>NUCLEOTIDE SEQUENCE</scope>
    <source>
        <strain evidence="2">CPCC 100929</strain>
    </source>
</reference>
<dbReference type="EMBL" id="WHSB02000001">
    <property type="protein sequence ID" value="MCQ4628958.1"/>
    <property type="molecule type" value="Genomic_DNA"/>
</dbReference>
<accession>A0ABT1R1B1</accession>
<name>A0ABT1R1B1_9HYPH</name>
<dbReference type="Pfam" id="PF01261">
    <property type="entry name" value="AP_endonuc_2"/>
    <property type="match status" value="1"/>
</dbReference>
<dbReference type="Proteomes" id="UP000996601">
    <property type="component" value="Unassembled WGS sequence"/>
</dbReference>
<dbReference type="InterPro" id="IPR050312">
    <property type="entry name" value="IolE/XylAMocC-like"/>
</dbReference>
<dbReference type="InterPro" id="IPR013022">
    <property type="entry name" value="Xyl_isomerase-like_TIM-brl"/>
</dbReference>
<comment type="caution">
    <text evidence="2">The sequence shown here is derived from an EMBL/GenBank/DDBJ whole genome shotgun (WGS) entry which is preliminary data.</text>
</comment>
<dbReference type="SUPFAM" id="SSF51658">
    <property type="entry name" value="Xylose isomerase-like"/>
    <property type="match status" value="1"/>
</dbReference>
<dbReference type="PANTHER" id="PTHR12110:SF53">
    <property type="entry name" value="BLR5974 PROTEIN"/>
    <property type="match status" value="1"/>
</dbReference>
<dbReference type="InterPro" id="IPR036237">
    <property type="entry name" value="Xyl_isomerase-like_sf"/>
</dbReference>
<dbReference type="Gene3D" id="3.20.20.150">
    <property type="entry name" value="Divalent-metal-dependent TIM barrel enzymes"/>
    <property type="match status" value="1"/>
</dbReference>
<dbReference type="PANTHER" id="PTHR12110">
    <property type="entry name" value="HYDROXYPYRUVATE ISOMERASE"/>
    <property type="match status" value="1"/>
</dbReference>
<evidence type="ECO:0000313" key="3">
    <source>
        <dbReference type="Proteomes" id="UP000996601"/>
    </source>
</evidence>
<protein>
    <submittedName>
        <fullName evidence="2">Sugar phosphate isomerase/epimerase</fullName>
    </submittedName>
</protein>
<feature type="domain" description="Xylose isomerase-like TIM barrel" evidence="1">
    <location>
        <begin position="28"/>
        <end position="264"/>
    </location>
</feature>
<dbReference type="RefSeq" id="WP_256115044.1">
    <property type="nucleotide sequence ID" value="NZ_WHSB02000001.1"/>
</dbReference>